<feature type="compositionally biased region" description="Low complexity" evidence="1">
    <location>
        <begin position="1020"/>
        <end position="1031"/>
    </location>
</feature>
<feature type="region of interest" description="Disordered" evidence="1">
    <location>
        <begin position="612"/>
        <end position="656"/>
    </location>
</feature>
<dbReference type="EMBL" id="FN649752">
    <property type="protein sequence ID" value="CBN78613.1"/>
    <property type="molecule type" value="Genomic_DNA"/>
</dbReference>
<dbReference type="EMBL" id="FN647981">
    <property type="protein sequence ID" value="CBN78613.1"/>
    <property type="molecule type" value="Genomic_DNA"/>
</dbReference>
<sequence>MHYVTALDATVLRILAQGGCCLKDTGDAASALCVDPYTPASTYASRMRNTLLLLERLLGVLVDTDEHAVVWEAEAVVPEDGMQKRATTSAGGLELERSAGKQPGPSSCHGSMNEHKAHGGVEVDGPTGTPARAQSLIVAHRNDLTPAEIQEMNKRLRLRAFLLCVYASIWGMGGHLVGEASRVMCSAFIRQSSPLELRQHIRDNNLFDFVVDIEHTKLVPIGEDASMCPGALPRGMWTLDPHWVTQVMGKGIPDLVAGQQHNHPAKKMAGDEAKTEVSTAGSPPATPQGINSALPKAAPQTIAGSNGNKPPGTAFLGEQENGQRGLEQQEGAEKAGLDRRIHLLDSARREMADAGATIAAACAEAKAAAESGTTPLARTNNGATGRPVNPGPSPAGQRDRHAGQAPFTSQHGGCTLPRSTVYLNMRRLATTADIAGVIGRALRREKDGVLEAPQDSSTVVFLDDVHFAEESPGEGRSDSSCGANSCPAETIRGMIDGYDALGEVRVSSTARRQTEKEQWGRDHGGLGGGQAGAAGLPRMCQVHPDFAPRAPSGPVGDSFSRPSTAAVLAARTRLNSPAGGSTIVTPAYSLASTASGSGATLEPTAGAPARLGMIGSANGGPAGGGGPTVPSLLNPLDSNHEDCQQGRQPPGLSSHASSTDRLWTRFAILALDAPSTYNRLLAALTVKRQHPVLDFFGTLIMREVVEPLRESSQRKLATFELARLIRERAFDIGIDVHEERTILETWFPTGAETLPIWTNTRGLVMAVAYWEQQATKAITAQKTAGEKHGSKGSLAGSREHSGGNISYVEICSKGDEGAGNESKTPPRSKRAEIPQTMVAHGILMNTKDVFSFGAITKYFARAVELLKVPWPARPDSKPIVTPQDVTNICKCLRQLSIPWNPLLVLRLESRGMSREGGPESAFRLASALEGTGMVVMDAGIGRMCAKTEIVNGAGPPREASSRTFNATLRKAVLTCIGKTSQGPHLERSGDVGDDLWLNPGCRQSPDAAHAYSTSSRNDATTLTTSTSFSATSRDEKAGLSSAHSPSTGAGPLVPTKTVLLVKGAANLWGAGNGDWPLRALMDLVEGGDVRRLFSDAELLELAEAEEKHEARNPSGSCNMKNSSNGQGAATDGGRAKRSTSGASAAEEALSTGGVGDDEPGRSNSAQPKISRWSCWTRGGTDFVYRRIVSHIRQCLTVALCLDDEEVIALGPSFPALSTCPSMRLESWSDRSMQMVAARSLGADLSKSPAPASGTDELARRERFSGPNSGFDGKGRVCLWSGATHANLVGLLAFGRFQSTVPAFKDPPTTPAAGTTEGGDVGSVAELIENDQFAAADEAERLFDAWMASADPSACVVVFRAVEECAGGSCDGVDCDGGTRSDDARVGGVNVEMDGSSRAGQDQGRWGSVKAQCFRAMAEEGRGPRPASIDEVLLLFKHLCRLGCRRLVERAQVLNRALAAAEHWGVHKARREAEKIQLKNRAKDVLDALSQNNEQVRHVQQEKTKVQEFWNEQTKSTREQRQAQLLRMEEVEKALEPIMSAYEVSRDLLSTLQEEDMEFLCTLCLGSSMFNSAAGVSSHVAEATQQRKQKGLHQELPFIMETVAVMLGNMSGYPQVVGEWVRLKASPSMKIIRALLLDPTIAERLSSFDPESETGQRAVKLVIEQMAERSTVDMSKTKVPDGVSKGVAGRQSGSRDGGSADGSGDGCPASSAIHYAKKIPILALKLESRACGLLAAWVQATVVLFDALCTAAKT</sequence>
<dbReference type="InParanoid" id="D8LEQ0"/>
<feature type="region of interest" description="Disordered" evidence="1">
    <location>
        <begin position="813"/>
        <end position="833"/>
    </location>
</feature>
<proteinExistence type="predicted"/>
<feature type="region of interest" description="Disordered" evidence="1">
    <location>
        <begin position="261"/>
        <end position="336"/>
    </location>
</feature>
<feature type="region of interest" description="Disordered" evidence="1">
    <location>
        <begin position="1670"/>
        <end position="1704"/>
    </location>
</feature>
<feature type="compositionally biased region" description="Basic and acidic residues" evidence="1">
    <location>
        <begin position="512"/>
        <end position="524"/>
    </location>
</feature>
<feature type="compositionally biased region" description="Gly residues" evidence="1">
    <location>
        <begin position="1694"/>
        <end position="1704"/>
    </location>
</feature>
<dbReference type="Gene3D" id="1.20.920.20">
    <property type="match status" value="1"/>
</dbReference>
<feature type="region of interest" description="Disordered" evidence="1">
    <location>
        <begin position="370"/>
        <end position="414"/>
    </location>
</feature>
<dbReference type="Proteomes" id="UP000002630">
    <property type="component" value="Linkage Group LG27"/>
</dbReference>
<feature type="region of interest" description="Disordered" evidence="1">
    <location>
        <begin position="507"/>
        <end position="533"/>
    </location>
</feature>
<reference evidence="2 3" key="1">
    <citation type="journal article" date="2010" name="Nature">
        <title>The Ectocarpus genome and the independent evolution of multicellularity in brown algae.</title>
        <authorList>
            <person name="Cock J.M."/>
            <person name="Sterck L."/>
            <person name="Rouze P."/>
            <person name="Scornet D."/>
            <person name="Allen A.E."/>
            <person name="Amoutzias G."/>
            <person name="Anthouard V."/>
            <person name="Artiguenave F."/>
            <person name="Aury J.M."/>
            <person name="Badger J.H."/>
            <person name="Beszteri B."/>
            <person name="Billiau K."/>
            <person name="Bonnet E."/>
            <person name="Bothwell J.H."/>
            <person name="Bowler C."/>
            <person name="Boyen C."/>
            <person name="Brownlee C."/>
            <person name="Carrano C.J."/>
            <person name="Charrier B."/>
            <person name="Cho G.Y."/>
            <person name="Coelho S.M."/>
            <person name="Collen J."/>
            <person name="Corre E."/>
            <person name="Da Silva C."/>
            <person name="Delage L."/>
            <person name="Delaroque N."/>
            <person name="Dittami S.M."/>
            <person name="Doulbeau S."/>
            <person name="Elias M."/>
            <person name="Farnham G."/>
            <person name="Gachon C.M."/>
            <person name="Gschloessl B."/>
            <person name="Heesch S."/>
            <person name="Jabbari K."/>
            <person name="Jubin C."/>
            <person name="Kawai H."/>
            <person name="Kimura K."/>
            <person name="Kloareg B."/>
            <person name="Kupper F.C."/>
            <person name="Lang D."/>
            <person name="Le Bail A."/>
            <person name="Leblanc C."/>
            <person name="Lerouge P."/>
            <person name="Lohr M."/>
            <person name="Lopez P.J."/>
            <person name="Martens C."/>
            <person name="Maumus F."/>
            <person name="Michel G."/>
            <person name="Miranda-Saavedra D."/>
            <person name="Morales J."/>
            <person name="Moreau H."/>
            <person name="Motomura T."/>
            <person name="Nagasato C."/>
            <person name="Napoli C.A."/>
            <person name="Nelson D.R."/>
            <person name="Nyvall-Collen P."/>
            <person name="Peters A.F."/>
            <person name="Pommier C."/>
            <person name="Potin P."/>
            <person name="Poulain J."/>
            <person name="Quesneville H."/>
            <person name="Read B."/>
            <person name="Rensing S.A."/>
            <person name="Ritter A."/>
            <person name="Rousvoal S."/>
            <person name="Samanta M."/>
            <person name="Samson G."/>
            <person name="Schroeder D.C."/>
            <person name="Segurens B."/>
            <person name="Strittmatter M."/>
            <person name="Tonon T."/>
            <person name="Tregear J.W."/>
            <person name="Valentin K."/>
            <person name="von Dassow P."/>
            <person name="Yamagishi T."/>
            <person name="Van de Peer Y."/>
            <person name="Wincker P."/>
        </authorList>
    </citation>
    <scope>NUCLEOTIDE SEQUENCE [LARGE SCALE GENOMIC DNA]</scope>
    <source>
        <strain evidence="3">Ec32 / CCAP1310/4</strain>
    </source>
</reference>
<protein>
    <submittedName>
        <fullName evidence="2">Uncharacterized protein</fullName>
    </submittedName>
</protein>
<feature type="region of interest" description="Disordered" evidence="1">
    <location>
        <begin position="780"/>
        <end position="801"/>
    </location>
</feature>
<feature type="compositionally biased region" description="Polar residues" evidence="1">
    <location>
        <begin position="1113"/>
        <end position="1127"/>
    </location>
</feature>
<feature type="compositionally biased region" description="Polar residues" evidence="1">
    <location>
        <begin position="371"/>
        <end position="383"/>
    </location>
</feature>
<name>D8LEQ0_ECTSI</name>
<feature type="compositionally biased region" description="Gly residues" evidence="1">
    <location>
        <begin position="617"/>
        <end position="627"/>
    </location>
</feature>
<keyword evidence="3" id="KW-1185">Reference proteome</keyword>
<feature type="region of interest" description="Disordered" evidence="1">
    <location>
        <begin position="1243"/>
        <end position="1266"/>
    </location>
</feature>
<feature type="region of interest" description="Disordered" evidence="1">
    <location>
        <begin position="82"/>
        <end position="130"/>
    </location>
</feature>
<evidence type="ECO:0000313" key="3">
    <source>
        <dbReference type="Proteomes" id="UP000002630"/>
    </source>
</evidence>
<organism evidence="2 3">
    <name type="scientific">Ectocarpus siliculosus</name>
    <name type="common">Brown alga</name>
    <name type="synonym">Conferva siliculosa</name>
    <dbReference type="NCBI Taxonomy" id="2880"/>
    <lineage>
        <taxon>Eukaryota</taxon>
        <taxon>Sar</taxon>
        <taxon>Stramenopiles</taxon>
        <taxon>Ochrophyta</taxon>
        <taxon>PX clade</taxon>
        <taxon>Phaeophyceae</taxon>
        <taxon>Ectocarpales</taxon>
        <taxon>Ectocarpaceae</taxon>
        <taxon>Ectocarpus</taxon>
    </lineage>
</organism>
<evidence type="ECO:0000256" key="1">
    <source>
        <dbReference type="SAM" id="MobiDB-lite"/>
    </source>
</evidence>
<feature type="region of interest" description="Disordered" evidence="1">
    <location>
        <begin position="1006"/>
        <end position="1053"/>
    </location>
</feature>
<feature type="region of interest" description="Disordered" evidence="1">
    <location>
        <begin position="1105"/>
        <end position="1168"/>
    </location>
</feature>
<evidence type="ECO:0000313" key="2">
    <source>
        <dbReference type="EMBL" id="CBN78613.1"/>
    </source>
</evidence>
<feature type="compositionally biased region" description="Basic and acidic residues" evidence="1">
    <location>
        <begin position="112"/>
        <end position="121"/>
    </location>
</feature>
<accession>D8LEQ0</accession>
<gene>
    <name evidence="2" type="ORF">Esi_0137_0063</name>
</gene>